<sequence length="222" mass="23872">MRAPISVVIPTLNAAPQLAACLGALVEGLEAGLIRELIVSDGGSQDDTTTLADAWGAQVISGPASRGGQLVRGVAEAQGSWLLVLHADTVLQDGWTSVVVDHLQSNDRAGWFCLRFDRGGRFVAGWANFRSHLGLPYGDQGLLMPRALYDAVGGYADQPLMEDVVMARALRGKLVRLDAVAVTSAAKYRQQGWIRRGARNLWTLARYACGASPARLAESYRR</sequence>
<dbReference type="STRING" id="1402135.SAMN05444149_10123"/>
<evidence type="ECO:0000256" key="4">
    <source>
        <dbReference type="ARBA" id="ARBA00022679"/>
    </source>
</evidence>
<dbReference type="Proteomes" id="UP000199754">
    <property type="component" value="Chromosome"/>
</dbReference>
<dbReference type="InterPro" id="IPR029044">
    <property type="entry name" value="Nucleotide-diphossugar_trans"/>
</dbReference>
<dbReference type="Gene3D" id="3.90.550.10">
    <property type="entry name" value="Spore Coat Polysaccharide Biosynthesis Protein SpsA, Chain A"/>
    <property type="match status" value="1"/>
</dbReference>
<gene>
    <name evidence="7" type="ORF">SULPSESMR1_02099</name>
</gene>
<dbReference type="NCBIfam" id="TIGR04283">
    <property type="entry name" value="glyco_like_mftF"/>
    <property type="match status" value="1"/>
</dbReference>
<organism evidence="7 8">
    <name type="scientific">Pseudosulfitobacter pseudonitzschiae</name>
    <dbReference type="NCBI Taxonomy" id="1402135"/>
    <lineage>
        <taxon>Bacteria</taxon>
        <taxon>Pseudomonadati</taxon>
        <taxon>Pseudomonadota</taxon>
        <taxon>Alphaproteobacteria</taxon>
        <taxon>Rhodobacterales</taxon>
        <taxon>Roseobacteraceae</taxon>
        <taxon>Pseudosulfitobacter</taxon>
    </lineage>
</organism>
<protein>
    <submittedName>
        <fullName evidence="7">Glycosyl transferase family 2</fullName>
    </submittedName>
</protein>
<keyword evidence="3" id="KW-0328">Glycosyltransferase</keyword>
<dbReference type="KEGG" id="spse:SULPSESMR1_02099"/>
<evidence type="ECO:0000313" key="8">
    <source>
        <dbReference type="Proteomes" id="UP000199754"/>
    </source>
</evidence>
<keyword evidence="5" id="KW-0472">Membrane</keyword>
<evidence type="ECO:0000313" key="7">
    <source>
        <dbReference type="EMBL" id="ASM72901.1"/>
    </source>
</evidence>
<dbReference type="InterPro" id="IPR026461">
    <property type="entry name" value="Trfase_2_rSAM/seldom_assoc"/>
</dbReference>
<dbReference type="InterPro" id="IPR001173">
    <property type="entry name" value="Glyco_trans_2-like"/>
</dbReference>
<dbReference type="PANTHER" id="PTHR43646">
    <property type="entry name" value="GLYCOSYLTRANSFERASE"/>
    <property type="match status" value="1"/>
</dbReference>
<proteinExistence type="predicted"/>
<evidence type="ECO:0000259" key="6">
    <source>
        <dbReference type="Pfam" id="PF00535"/>
    </source>
</evidence>
<keyword evidence="2" id="KW-1003">Cell membrane</keyword>
<dbReference type="AlphaFoldDB" id="A0A221K1Q5"/>
<comment type="subcellular location">
    <subcellularLocation>
        <location evidence="1">Cell membrane</location>
    </subcellularLocation>
</comment>
<dbReference type="CDD" id="cd02522">
    <property type="entry name" value="GT_2_like_a"/>
    <property type="match status" value="1"/>
</dbReference>
<dbReference type="GO" id="GO:0016757">
    <property type="term" value="F:glycosyltransferase activity"/>
    <property type="evidence" value="ECO:0007669"/>
    <property type="project" value="UniProtKB-KW"/>
</dbReference>
<dbReference type="SUPFAM" id="SSF53448">
    <property type="entry name" value="Nucleotide-diphospho-sugar transferases"/>
    <property type="match status" value="1"/>
</dbReference>
<evidence type="ECO:0000256" key="5">
    <source>
        <dbReference type="ARBA" id="ARBA00023136"/>
    </source>
</evidence>
<name>A0A221K1Q5_9RHOB</name>
<dbReference type="OrthoDB" id="5291101at2"/>
<dbReference type="RefSeq" id="WP_089420748.1">
    <property type="nucleotide sequence ID" value="NZ_CP022415.1"/>
</dbReference>
<dbReference type="Pfam" id="PF00535">
    <property type="entry name" value="Glycos_transf_2"/>
    <property type="match status" value="1"/>
</dbReference>
<reference evidence="7 8" key="1">
    <citation type="submission" date="2017-07" db="EMBL/GenBank/DDBJ databases">
        <title>Genome Sequence of Sulfitobacter pseudonitzschiae Strain SMR1 Isolated from a culture of the Diatom Skeletonema marinoi.</title>
        <authorList>
            <person name="Topel M."/>
            <person name="Pinder M.I.M."/>
            <person name="Johansson O.N."/>
            <person name="Kourtchenko O."/>
            <person name="Godhe A."/>
            <person name="Clarke A.K."/>
        </authorList>
    </citation>
    <scope>NUCLEOTIDE SEQUENCE [LARGE SCALE GENOMIC DNA]</scope>
    <source>
        <strain evidence="7 8">SMR1</strain>
    </source>
</reference>
<keyword evidence="8" id="KW-1185">Reference proteome</keyword>
<accession>A0A221K1Q5</accession>
<dbReference type="PANTHER" id="PTHR43646:SF2">
    <property type="entry name" value="GLYCOSYLTRANSFERASE 2-LIKE DOMAIN-CONTAINING PROTEIN"/>
    <property type="match status" value="1"/>
</dbReference>
<dbReference type="GO" id="GO:0005886">
    <property type="term" value="C:plasma membrane"/>
    <property type="evidence" value="ECO:0007669"/>
    <property type="project" value="UniProtKB-SubCell"/>
</dbReference>
<evidence type="ECO:0000256" key="2">
    <source>
        <dbReference type="ARBA" id="ARBA00022475"/>
    </source>
</evidence>
<feature type="domain" description="Glycosyltransferase 2-like" evidence="6">
    <location>
        <begin position="6"/>
        <end position="127"/>
    </location>
</feature>
<dbReference type="EMBL" id="CP022415">
    <property type="protein sequence ID" value="ASM72901.1"/>
    <property type="molecule type" value="Genomic_DNA"/>
</dbReference>
<evidence type="ECO:0000256" key="1">
    <source>
        <dbReference type="ARBA" id="ARBA00004236"/>
    </source>
</evidence>
<keyword evidence="4 7" id="KW-0808">Transferase</keyword>
<evidence type="ECO:0000256" key="3">
    <source>
        <dbReference type="ARBA" id="ARBA00022676"/>
    </source>
</evidence>